<sequence>MPLRFPAEHPSAYQHLSPVIAHRGASGLAPENTAAAIELAAQQGTHWAEVDVTISADGIAVIFHDNDVNRCTDGRGLVIQQTLAQLKTLDAGSWFSPFYANQRILTLTDLLALANQLELNLNLEIKPTIGREVETVWAMAKALQQVPFEHTLLFSSFNMLALSAAQQHLPDITRALNVEAIPRDWQQRLEDTGSTGLHFAADFFDPVAVADIHAAGTPMAVYTVNDHETAQKLWKAGVKAVFTDYPERLLLLPLPTDHH</sequence>
<feature type="domain" description="GP-PDE" evidence="1">
    <location>
        <begin position="17"/>
        <end position="253"/>
    </location>
</feature>
<dbReference type="Gene3D" id="3.20.20.190">
    <property type="entry name" value="Phosphatidylinositol (PI) phosphodiesterase"/>
    <property type="match status" value="1"/>
</dbReference>
<dbReference type="GO" id="GO:0008889">
    <property type="term" value="F:glycerophosphodiester phosphodiesterase activity"/>
    <property type="evidence" value="ECO:0007669"/>
    <property type="project" value="UniProtKB-EC"/>
</dbReference>
<dbReference type="PANTHER" id="PTHR46211">
    <property type="entry name" value="GLYCEROPHOSPHORYL DIESTER PHOSPHODIESTERASE"/>
    <property type="match status" value="1"/>
</dbReference>
<organism evidence="2">
    <name type="scientific">hydrothermal vent metagenome</name>
    <dbReference type="NCBI Taxonomy" id="652676"/>
    <lineage>
        <taxon>unclassified sequences</taxon>
        <taxon>metagenomes</taxon>
        <taxon>ecological metagenomes</taxon>
    </lineage>
</organism>
<gene>
    <name evidence="2" type="ORF">MGWOODY_Tha291</name>
</gene>
<dbReference type="EMBL" id="CZQC01000004">
    <property type="protein sequence ID" value="CUS40137.1"/>
    <property type="molecule type" value="Genomic_DNA"/>
</dbReference>
<evidence type="ECO:0000259" key="1">
    <source>
        <dbReference type="PROSITE" id="PS51704"/>
    </source>
</evidence>
<protein>
    <submittedName>
        <fullName evidence="2">Glycerophosphoryl diester phosphodiesterase</fullName>
        <ecNumber evidence="2">3.1.4.46</ecNumber>
    </submittedName>
</protein>
<dbReference type="Pfam" id="PF03009">
    <property type="entry name" value="GDPD"/>
    <property type="match status" value="1"/>
</dbReference>
<dbReference type="AlphaFoldDB" id="A0A160TAV0"/>
<accession>A0A160TAV0</accession>
<evidence type="ECO:0000313" key="2">
    <source>
        <dbReference type="EMBL" id="CUS40137.1"/>
    </source>
</evidence>
<reference evidence="2" key="1">
    <citation type="submission" date="2015-10" db="EMBL/GenBank/DDBJ databases">
        <authorList>
            <person name="Gilbert D.G."/>
        </authorList>
    </citation>
    <scope>NUCLEOTIDE SEQUENCE</scope>
</reference>
<proteinExistence type="predicted"/>
<dbReference type="SUPFAM" id="SSF51695">
    <property type="entry name" value="PLC-like phosphodiesterases"/>
    <property type="match status" value="1"/>
</dbReference>
<dbReference type="PROSITE" id="PS51704">
    <property type="entry name" value="GP_PDE"/>
    <property type="match status" value="1"/>
</dbReference>
<dbReference type="EC" id="3.1.4.46" evidence="2"/>
<dbReference type="PANTHER" id="PTHR46211:SF1">
    <property type="entry name" value="GLYCEROPHOSPHODIESTER PHOSPHODIESTERASE, CYTOPLASMIC"/>
    <property type="match status" value="1"/>
</dbReference>
<name>A0A160TAV0_9ZZZZ</name>
<keyword evidence="2" id="KW-0378">Hydrolase</keyword>
<dbReference type="GO" id="GO:0006629">
    <property type="term" value="P:lipid metabolic process"/>
    <property type="evidence" value="ECO:0007669"/>
    <property type="project" value="InterPro"/>
</dbReference>
<dbReference type="InterPro" id="IPR030395">
    <property type="entry name" value="GP_PDE_dom"/>
</dbReference>
<dbReference type="InterPro" id="IPR017946">
    <property type="entry name" value="PLC-like_Pdiesterase_TIM-brl"/>
</dbReference>